<gene>
    <name evidence="8" type="ORF">CP523_03625</name>
    <name evidence="9" type="ORF">NH397_11860</name>
</gene>
<dbReference type="GeneID" id="303559772"/>
<dbReference type="EMBL" id="CP023671">
    <property type="protein sequence ID" value="AYE33620.1"/>
    <property type="molecule type" value="Genomic_DNA"/>
</dbReference>
<keyword evidence="2 6" id="KW-0645">Protease</keyword>
<evidence type="ECO:0000256" key="6">
    <source>
        <dbReference type="PROSITE-ProRule" id="PRU01240"/>
    </source>
</evidence>
<reference evidence="9" key="2">
    <citation type="submission" date="2022-06" db="EMBL/GenBank/DDBJ databases">
        <authorList>
            <person name="Holder M.E."/>
            <person name="Ajami N.J."/>
            <person name="Petrosino J.F."/>
        </authorList>
    </citation>
    <scope>NUCLEOTIDE SEQUENCE</scope>
    <source>
        <strain evidence="9">RMA 8861</strain>
    </source>
</reference>
<dbReference type="PRINTS" id="PR00723">
    <property type="entry name" value="SUBTILISIN"/>
</dbReference>
<dbReference type="InterPro" id="IPR034045">
    <property type="entry name" value="Pep_S8_CspA-like"/>
</dbReference>
<dbReference type="InterPro" id="IPR023827">
    <property type="entry name" value="Peptidase_S8_Asp-AS"/>
</dbReference>
<feature type="domain" description="Peptidase S8/S53" evidence="7">
    <location>
        <begin position="100"/>
        <end position="304"/>
    </location>
</feature>
<dbReference type="PANTHER" id="PTHR43806:SF11">
    <property type="entry name" value="CEREVISIN-RELATED"/>
    <property type="match status" value="1"/>
</dbReference>
<dbReference type="PIRSF" id="PIRSF037894">
    <property type="entry name" value="Subtilisin_rel_CspABC"/>
    <property type="match status" value="1"/>
</dbReference>
<dbReference type="PROSITE" id="PS00136">
    <property type="entry name" value="SUBTILASE_ASP"/>
    <property type="match status" value="1"/>
</dbReference>
<dbReference type="GO" id="GO:0006508">
    <property type="term" value="P:proteolysis"/>
    <property type="evidence" value="ECO:0007669"/>
    <property type="project" value="UniProtKB-KW"/>
</dbReference>
<feature type="active site" description="Charge relay system" evidence="5 6">
    <location>
        <position position="504"/>
    </location>
</feature>
<dbReference type="GO" id="GO:0005615">
    <property type="term" value="C:extracellular space"/>
    <property type="evidence" value="ECO:0007669"/>
    <property type="project" value="TreeGrafter"/>
</dbReference>
<dbReference type="PANTHER" id="PTHR43806">
    <property type="entry name" value="PEPTIDASE S8"/>
    <property type="match status" value="1"/>
</dbReference>
<keyword evidence="11" id="KW-1185">Reference proteome</keyword>
<dbReference type="EMBL" id="CP099799">
    <property type="protein sequence ID" value="USS00180.1"/>
    <property type="molecule type" value="Genomic_DNA"/>
</dbReference>
<evidence type="ECO:0000259" key="7">
    <source>
        <dbReference type="Pfam" id="PF00082"/>
    </source>
</evidence>
<evidence type="ECO:0000256" key="1">
    <source>
        <dbReference type="ARBA" id="ARBA00011073"/>
    </source>
</evidence>
<feature type="domain" description="Peptidase S8/S53" evidence="7">
    <location>
        <begin position="440"/>
        <end position="559"/>
    </location>
</feature>
<keyword evidence="4 6" id="KW-0720">Serine protease</keyword>
<dbReference type="AlphaFoldDB" id="A0A9N7JKB8"/>
<dbReference type="GO" id="GO:0004252">
    <property type="term" value="F:serine-type endopeptidase activity"/>
    <property type="evidence" value="ECO:0007669"/>
    <property type="project" value="UniProtKB-UniRule"/>
</dbReference>
<evidence type="ECO:0000313" key="8">
    <source>
        <dbReference type="EMBL" id="AYE33620.1"/>
    </source>
</evidence>
<dbReference type="SUPFAM" id="SSF52743">
    <property type="entry name" value="Subtilisin-like"/>
    <property type="match status" value="1"/>
</dbReference>
<dbReference type="PROSITE" id="PS51892">
    <property type="entry name" value="SUBTILASE"/>
    <property type="match status" value="1"/>
</dbReference>
<dbReference type="RefSeq" id="WP_066677724.1">
    <property type="nucleotide sequence ID" value="NZ_CABMIZ010000030.1"/>
</dbReference>
<feature type="active site" description="Charge relay system" evidence="5 6">
    <location>
        <position position="181"/>
    </location>
</feature>
<keyword evidence="3 6" id="KW-0378">Hydrolase</keyword>
<evidence type="ECO:0000256" key="5">
    <source>
        <dbReference type="PIRSR" id="PIRSR615500-1"/>
    </source>
</evidence>
<dbReference type="Gene3D" id="3.40.50.200">
    <property type="entry name" value="Peptidase S8/S53 domain"/>
    <property type="match status" value="1"/>
</dbReference>
<dbReference type="OrthoDB" id="2744137at2"/>
<dbReference type="InterPro" id="IPR050131">
    <property type="entry name" value="Peptidase_S8_subtilisin-like"/>
</dbReference>
<reference evidence="8 10" key="1">
    <citation type="submission" date="2017-09" db="EMBL/GenBank/DDBJ databases">
        <authorList>
            <person name="Thomas P."/>
            <person name="Seyboldt C."/>
        </authorList>
    </citation>
    <scope>NUCLEOTIDE SEQUENCE [LARGE SCALE GENOMIC DNA]</scope>
    <source>
        <strain evidence="8 10">DSM 7534</strain>
    </source>
</reference>
<evidence type="ECO:0000313" key="9">
    <source>
        <dbReference type="EMBL" id="USS00180.1"/>
    </source>
</evidence>
<comment type="similarity">
    <text evidence="1 6">Belongs to the peptidase S8 family.</text>
</comment>
<protein>
    <submittedName>
        <fullName evidence="8">Peptidase S8 and S53 subtilisin kexin sedolisin</fullName>
    </submittedName>
    <submittedName>
        <fullName evidence="9">S8 family peptidase</fullName>
    </submittedName>
</protein>
<dbReference type="Proteomes" id="UP000280586">
    <property type="component" value="Chromosome"/>
</dbReference>
<dbReference type="InterPro" id="IPR015500">
    <property type="entry name" value="Peptidase_S8_subtilisin-rel"/>
</dbReference>
<evidence type="ECO:0000256" key="4">
    <source>
        <dbReference type="ARBA" id="ARBA00022825"/>
    </source>
</evidence>
<dbReference type="Pfam" id="PF00082">
    <property type="entry name" value="Peptidase_S8"/>
    <property type="match status" value="2"/>
</dbReference>
<dbReference type="InterPro" id="IPR000209">
    <property type="entry name" value="Peptidase_S8/S53_dom"/>
</dbReference>
<organism evidence="8 10">
    <name type="scientific">Clostridium septicum</name>
    <dbReference type="NCBI Taxonomy" id="1504"/>
    <lineage>
        <taxon>Bacteria</taxon>
        <taxon>Bacillati</taxon>
        <taxon>Bacillota</taxon>
        <taxon>Clostridia</taxon>
        <taxon>Eubacteriales</taxon>
        <taxon>Clostridiaceae</taxon>
        <taxon>Clostridium</taxon>
    </lineage>
</organism>
<name>A0A9N7JKB8_CLOSE</name>
<evidence type="ECO:0000313" key="10">
    <source>
        <dbReference type="Proteomes" id="UP000280586"/>
    </source>
</evidence>
<accession>A0A9N7JKB8</accession>
<evidence type="ECO:0000256" key="2">
    <source>
        <dbReference type="ARBA" id="ARBA00022670"/>
    </source>
</evidence>
<dbReference type="Proteomes" id="UP001055437">
    <property type="component" value="Chromosome"/>
</dbReference>
<feature type="active site" description="Charge relay system" evidence="5 6">
    <location>
        <position position="109"/>
    </location>
</feature>
<dbReference type="KEGG" id="csep:CP523_03625"/>
<evidence type="ECO:0000256" key="3">
    <source>
        <dbReference type="ARBA" id="ARBA00022801"/>
    </source>
</evidence>
<proteinExistence type="inferred from homology"/>
<dbReference type="InterPro" id="IPR036852">
    <property type="entry name" value="Peptidase_S8/S53_dom_sf"/>
</dbReference>
<dbReference type="CDD" id="cd07478">
    <property type="entry name" value="Peptidases_S8_CspA-like"/>
    <property type="match status" value="1"/>
</dbReference>
<sequence length="603" mass="66867">MTELKQCSFYSNPDYYEYLIEYRGDFLGQISKVSYACGDILTERFAIVSVESGQLNQLLKDVPSILFVNFRNIFVLESTPSEATSNIEPIKLNPYLNLSGSGVLVGIVDTGIDYLNKEFTREDGTTRIESIWDQTIINNIPNQSVFIGTTYSEDEINKALNAARSGKDPYLIVPSKDTNGHGTQMAGVIGARGYNKEIRGIAHDCNFVIVKLEESATYKQELLMNGITNVPVYNTAEIVAGLEYLRKYAINVNKPMIILLGLGSSDYSHDGTGLVARYINELASYRGLVVVTSTGNEGAADLHASGHISNVGEIKTTELRIVKSLQNFSFKIWIRKPNKFSLNVISPSGQNSRFITSKINQIEQINFIYENTKLDISFYVPDNTTGLQVIILSFIDIKPGIWKFQLKGEYVTDGRFDMWLSPKITLPAGTKFLTPDPYVTLTVPSASKKVISVGYYNQLTDSIVSESGKGYPLNNFIKPDIVAPGVDILTTNTDNTLTTVTGTSVAASIVAGACALLVQWGIVNGNDSTMYSPKIISYLITGASRNSTDEYPNPDWGYGKLDISGIFNTLSGTRNLLNYDYYEYYINNLFIRIPKEMEDSLYD</sequence>
<evidence type="ECO:0000313" key="11">
    <source>
        <dbReference type="Proteomes" id="UP001055437"/>
    </source>
</evidence>
<dbReference type="Gene3D" id="2.60.120.1290">
    <property type="match status" value="1"/>
</dbReference>
<dbReference type="InterPro" id="IPR017310">
    <property type="entry name" value="Pept_S8A_subtilisin_clostridia"/>
</dbReference>